<keyword evidence="1" id="KW-0812">Transmembrane</keyword>
<keyword evidence="3" id="KW-1185">Reference proteome</keyword>
<sequence>MSEGCGSSYGLHYERWLWILVRCGLWVKVVDLGMVWVMKVREGCGSRIKDSEERRNSLSTTSVLDIGRSVGSVSRNMGRTGCETVSKAKTFEVKF</sequence>
<gene>
    <name evidence="2" type="ORF">AVEN_249815_1</name>
</gene>
<reference evidence="2 3" key="1">
    <citation type="journal article" date="2019" name="Sci. Rep.">
        <title>Orb-weaving spider Araneus ventricosus genome elucidates the spidroin gene catalogue.</title>
        <authorList>
            <person name="Kono N."/>
            <person name="Nakamura H."/>
            <person name="Ohtoshi R."/>
            <person name="Moran D.A.P."/>
            <person name="Shinohara A."/>
            <person name="Yoshida Y."/>
            <person name="Fujiwara M."/>
            <person name="Mori M."/>
            <person name="Tomita M."/>
            <person name="Arakawa K."/>
        </authorList>
    </citation>
    <scope>NUCLEOTIDE SEQUENCE [LARGE SCALE GENOMIC DNA]</scope>
</reference>
<accession>A0A4Y2RFC5</accession>
<evidence type="ECO:0000313" key="2">
    <source>
        <dbReference type="EMBL" id="GBN74444.1"/>
    </source>
</evidence>
<evidence type="ECO:0000256" key="1">
    <source>
        <dbReference type="SAM" id="Phobius"/>
    </source>
</evidence>
<keyword evidence="1" id="KW-0472">Membrane</keyword>
<proteinExistence type="predicted"/>
<organism evidence="2 3">
    <name type="scientific">Araneus ventricosus</name>
    <name type="common">Orbweaver spider</name>
    <name type="synonym">Epeira ventricosa</name>
    <dbReference type="NCBI Taxonomy" id="182803"/>
    <lineage>
        <taxon>Eukaryota</taxon>
        <taxon>Metazoa</taxon>
        <taxon>Ecdysozoa</taxon>
        <taxon>Arthropoda</taxon>
        <taxon>Chelicerata</taxon>
        <taxon>Arachnida</taxon>
        <taxon>Araneae</taxon>
        <taxon>Araneomorphae</taxon>
        <taxon>Entelegynae</taxon>
        <taxon>Araneoidea</taxon>
        <taxon>Araneidae</taxon>
        <taxon>Araneus</taxon>
    </lineage>
</organism>
<keyword evidence="1" id="KW-1133">Transmembrane helix</keyword>
<protein>
    <submittedName>
        <fullName evidence="2">Uncharacterized protein</fullName>
    </submittedName>
</protein>
<evidence type="ECO:0000313" key="3">
    <source>
        <dbReference type="Proteomes" id="UP000499080"/>
    </source>
</evidence>
<feature type="transmembrane region" description="Helical" evidence="1">
    <location>
        <begin position="16"/>
        <end position="37"/>
    </location>
</feature>
<dbReference type="AlphaFoldDB" id="A0A4Y2RFC5"/>
<name>A0A4Y2RFC5_ARAVE</name>
<dbReference type="EMBL" id="BGPR01016887">
    <property type="protein sequence ID" value="GBN74444.1"/>
    <property type="molecule type" value="Genomic_DNA"/>
</dbReference>
<comment type="caution">
    <text evidence="2">The sequence shown here is derived from an EMBL/GenBank/DDBJ whole genome shotgun (WGS) entry which is preliminary data.</text>
</comment>
<dbReference type="Proteomes" id="UP000499080">
    <property type="component" value="Unassembled WGS sequence"/>
</dbReference>